<evidence type="ECO:0000256" key="1">
    <source>
        <dbReference type="SAM" id="Coils"/>
    </source>
</evidence>
<keyword evidence="1" id="KW-0175">Coiled coil</keyword>
<dbReference type="RefSeq" id="WP_067035937.1">
    <property type="nucleotide sequence ID" value="NZ_CP187511.1"/>
</dbReference>
<gene>
    <name evidence="3" type="ORF">MGA5115_02072</name>
    <name evidence="4" type="ORF">MGA5116_01333</name>
</gene>
<keyword evidence="2" id="KW-0732">Signal</keyword>
<accession>A0A1C3JS56</accession>
<keyword evidence="5" id="KW-1185">Reference proteome</keyword>
<evidence type="ECO:0000313" key="5">
    <source>
        <dbReference type="Proteomes" id="UP000092840"/>
    </source>
</evidence>
<feature type="chain" id="PRO_5008677011" evidence="2">
    <location>
        <begin position="24"/>
        <end position="86"/>
    </location>
</feature>
<evidence type="ECO:0000313" key="3">
    <source>
        <dbReference type="EMBL" id="SBT17955.1"/>
    </source>
</evidence>
<sequence length="86" mass="9453">MKKLIAITSAVLATSAITSPAFADNISDDLRMAEARYESMATEIESEGYQVDSLYTEPMTTSQKLDTVKEKNMELKGVLNSLETSQ</sequence>
<reference evidence="4 5" key="2">
    <citation type="submission" date="2016-06" db="EMBL/GenBank/DDBJ databases">
        <authorList>
            <person name="Rodrigo-Torres L."/>
            <person name="Arahal D.R."/>
        </authorList>
    </citation>
    <scope>NUCLEOTIDE SEQUENCE [LARGE SCALE GENOMIC DNA]</scope>
    <source>
        <strain evidence="4 5">CECT 5116</strain>
    </source>
</reference>
<evidence type="ECO:0000256" key="2">
    <source>
        <dbReference type="SAM" id="SignalP"/>
    </source>
</evidence>
<dbReference type="Proteomes" id="UP000092871">
    <property type="component" value="Unassembled WGS sequence"/>
</dbReference>
<name>A0A1C3JS56_9GAMM</name>
<dbReference type="AlphaFoldDB" id="A0A1C3JS56"/>
<feature type="signal peptide" evidence="2">
    <location>
        <begin position="1"/>
        <end position="23"/>
    </location>
</feature>
<reference evidence="3 6" key="1">
    <citation type="submission" date="2016-06" db="EMBL/GenBank/DDBJ databases">
        <authorList>
            <person name="Kjaerup R.B."/>
            <person name="Dalgaard T.S."/>
            <person name="Juul-Madsen H.R."/>
        </authorList>
    </citation>
    <scope>NUCLEOTIDE SEQUENCE [LARGE SCALE GENOMIC DNA]</scope>
    <source>
        <strain evidence="3 6">CECT 5115</strain>
    </source>
</reference>
<dbReference type="Proteomes" id="UP000092840">
    <property type="component" value="Unassembled WGS sequence"/>
</dbReference>
<dbReference type="EMBL" id="FLRA01000014">
    <property type="protein sequence ID" value="SBT17955.1"/>
    <property type="molecule type" value="Genomic_DNA"/>
</dbReference>
<protein>
    <submittedName>
        <fullName evidence="3">Uncharacterized protein</fullName>
    </submittedName>
</protein>
<evidence type="ECO:0000313" key="4">
    <source>
        <dbReference type="EMBL" id="SBT20746.1"/>
    </source>
</evidence>
<dbReference type="EMBL" id="FLRB01000008">
    <property type="protein sequence ID" value="SBT20746.1"/>
    <property type="molecule type" value="Genomic_DNA"/>
</dbReference>
<proteinExistence type="predicted"/>
<feature type="coiled-coil region" evidence="1">
    <location>
        <begin position="23"/>
        <end position="85"/>
    </location>
</feature>
<organism evidence="3 6">
    <name type="scientific">Marinomonas gallaica</name>
    <dbReference type="NCBI Taxonomy" id="1806667"/>
    <lineage>
        <taxon>Bacteria</taxon>
        <taxon>Pseudomonadati</taxon>
        <taxon>Pseudomonadota</taxon>
        <taxon>Gammaproteobacteria</taxon>
        <taxon>Oceanospirillales</taxon>
        <taxon>Oceanospirillaceae</taxon>
        <taxon>Marinomonas</taxon>
    </lineage>
</organism>
<dbReference type="OrthoDB" id="9956610at2"/>
<evidence type="ECO:0000313" key="6">
    <source>
        <dbReference type="Proteomes" id="UP000092871"/>
    </source>
</evidence>